<evidence type="ECO:0000313" key="2">
    <source>
        <dbReference type="EMBL" id="ERJ06636.1"/>
    </source>
</evidence>
<dbReference type="GO" id="GO:0009007">
    <property type="term" value="F:site-specific DNA-methyltransferase (adenine-specific) activity"/>
    <property type="evidence" value="ECO:0007669"/>
    <property type="project" value="UniProtKB-EC"/>
</dbReference>
<name>U2E3W1_9EURY</name>
<feature type="region of interest" description="Disordered" evidence="1">
    <location>
        <begin position="1"/>
        <end position="21"/>
    </location>
</feature>
<protein>
    <submittedName>
        <fullName evidence="2">DNA adenine methylase protein</fullName>
        <ecNumber evidence="2">2.1.1.72</ecNumber>
    </submittedName>
</protein>
<reference evidence="2 3" key="2">
    <citation type="journal article" date="2013" name="PLoS ONE">
        <title>INDIGO - INtegrated Data Warehouse of MIcrobial GenOmes with Examples from the Red Sea Extremophiles.</title>
        <authorList>
            <person name="Alam I."/>
            <person name="Antunes A."/>
            <person name="Kamau A.A."/>
            <person name="Ba Alawi W."/>
            <person name="Kalkatawi M."/>
            <person name="Stingl U."/>
            <person name="Bajic V.B."/>
        </authorList>
    </citation>
    <scope>NUCLEOTIDE SEQUENCE [LARGE SCALE GENOMIC DNA]</scope>
    <source>
        <strain evidence="2 3">SARL4B</strain>
    </source>
</reference>
<dbReference type="EMBL" id="AFNT02000012">
    <property type="protein sequence ID" value="ERJ06636.1"/>
    <property type="molecule type" value="Genomic_DNA"/>
</dbReference>
<dbReference type="Proteomes" id="UP000003861">
    <property type="component" value="Unassembled WGS sequence"/>
</dbReference>
<accession>U2E3W1</accession>
<dbReference type="AlphaFoldDB" id="U2E3W1"/>
<evidence type="ECO:0000256" key="1">
    <source>
        <dbReference type="SAM" id="MobiDB-lite"/>
    </source>
</evidence>
<proteinExistence type="predicted"/>
<dbReference type="Pfam" id="PF05869">
    <property type="entry name" value="Dam"/>
    <property type="match status" value="1"/>
</dbReference>
<gene>
    <name evidence="2" type="ORF">HLRTI_001342</name>
</gene>
<comment type="caution">
    <text evidence="2">The sequence shown here is derived from an EMBL/GenBank/DDBJ whole genome shotgun (WGS) entry which is preliminary data.</text>
</comment>
<evidence type="ECO:0000313" key="3">
    <source>
        <dbReference type="Proteomes" id="UP000003861"/>
    </source>
</evidence>
<dbReference type="GO" id="GO:0003677">
    <property type="term" value="F:DNA binding"/>
    <property type="evidence" value="ECO:0007669"/>
    <property type="project" value="InterPro"/>
</dbReference>
<keyword evidence="2" id="KW-0808">Transferase</keyword>
<dbReference type="GO" id="GO:0009307">
    <property type="term" value="P:DNA restriction-modification system"/>
    <property type="evidence" value="ECO:0007669"/>
    <property type="project" value="InterPro"/>
</dbReference>
<organism evidence="2 3">
    <name type="scientific">Halorhabdus tiamatea SARL4B</name>
    <dbReference type="NCBI Taxonomy" id="1033806"/>
    <lineage>
        <taxon>Archaea</taxon>
        <taxon>Methanobacteriati</taxon>
        <taxon>Methanobacteriota</taxon>
        <taxon>Stenosarchaea group</taxon>
        <taxon>Halobacteria</taxon>
        <taxon>Halobacteriales</taxon>
        <taxon>Haloarculaceae</taxon>
        <taxon>Halorhabdus</taxon>
    </lineage>
</organism>
<dbReference type="GO" id="GO:0032259">
    <property type="term" value="P:methylation"/>
    <property type="evidence" value="ECO:0007669"/>
    <property type="project" value="UniProtKB-KW"/>
</dbReference>
<dbReference type="EC" id="2.1.1.72" evidence="2"/>
<sequence>MTFSSVGHVYEEGDDDHDTPGEFVEPLIDAVSGFDLDPSASTSSNLAERNVTKDEDGLSIPWHGDVWLNPPYSTVSDWLEYARNEYHRGAVDSIISLVFARTSTQWFHNHATTADLACFVEGRLSFGEAANSAPAPSLVLVWGDAAENTDVVEYLSSQGFLVKLRDRDVGAQDRLDSFAPGVNACEYSESPAD</sequence>
<reference evidence="2 3" key="1">
    <citation type="journal article" date="2011" name="J. Bacteriol.">
        <title>Genome sequence of Halorhabdus tiamatea, the first archaeon isolated from a deep-sea anoxic brine lake.</title>
        <authorList>
            <person name="Antunes A."/>
            <person name="Alam I."/>
            <person name="Bajic V.B."/>
            <person name="Stingl U."/>
        </authorList>
    </citation>
    <scope>NUCLEOTIDE SEQUENCE [LARGE SCALE GENOMIC DNA]</scope>
    <source>
        <strain evidence="2 3">SARL4B</strain>
    </source>
</reference>
<keyword evidence="2" id="KW-0489">Methyltransferase</keyword>
<dbReference type="InterPro" id="IPR008593">
    <property type="entry name" value="Dam_MeTrfase"/>
</dbReference>